<dbReference type="AlphaFoldDB" id="A0A8B4GGF0"/>
<evidence type="ECO:0000256" key="4">
    <source>
        <dbReference type="ARBA" id="ARBA00023026"/>
    </source>
</evidence>
<evidence type="ECO:0000256" key="5">
    <source>
        <dbReference type="SAM" id="MobiDB-lite"/>
    </source>
</evidence>
<sequence>MPTTAIPCWAAAVPLPPRRAPNRWQTQWMAEQYNDGVSYNDPVTGEFDPNRLPENIKEEICSIGSAVASVVGASGGNGSSFNAQVAGVIGQNAVENNSLLGDDIQKYIAERAQRAAQAARERWPNKPAISGFFLGLGNALNGAVGLGDASLETLAVVIHCTARSNYCQTGMANNQAKGQALLDMADRVRDGRLRASLRQWGHDLQYDTPEQQRRAIEQLAEASTTLGLGAAFGPKGGGSGAKAAAGRTATTAVRTAASETEAAAGIASRRAILGRTAVGEQKFAASGSTMVSRNAARGAERAAINQSKTAAANGGSRMPAHSPA</sequence>
<evidence type="ECO:0000256" key="3">
    <source>
        <dbReference type="ARBA" id="ARBA00022913"/>
    </source>
</evidence>
<dbReference type="Proteomes" id="UP000215465">
    <property type="component" value="Chromosome 1"/>
</dbReference>
<evidence type="ECO:0000256" key="1">
    <source>
        <dbReference type="ARBA" id="ARBA00004219"/>
    </source>
</evidence>
<evidence type="ECO:0000313" key="7">
    <source>
        <dbReference type="EMBL" id="SNW09808.1"/>
    </source>
</evidence>
<keyword evidence="2" id="KW-0800">Toxin</keyword>
<accession>A0A8B4GGF0</accession>
<protein>
    <submittedName>
        <fullName evidence="7">Possible hemagglutinin (DUF638)</fullName>
    </submittedName>
</protein>
<gene>
    <name evidence="7" type="ORF">SAMEA4412678_01643</name>
</gene>
<organism evidence="7 8">
    <name type="scientific">Eikenella corrodens</name>
    <dbReference type="NCBI Taxonomy" id="539"/>
    <lineage>
        <taxon>Bacteria</taxon>
        <taxon>Pseudomonadati</taxon>
        <taxon>Pseudomonadota</taxon>
        <taxon>Betaproteobacteria</taxon>
        <taxon>Neisseriales</taxon>
        <taxon>Neisseriaceae</taxon>
        <taxon>Eikenella</taxon>
    </lineage>
</organism>
<evidence type="ECO:0000259" key="6">
    <source>
        <dbReference type="Pfam" id="PF04829"/>
    </source>
</evidence>
<feature type="domain" description="VENN motif-containing" evidence="6">
    <location>
        <begin position="50"/>
        <end position="100"/>
    </location>
</feature>
<evidence type="ECO:0000313" key="8">
    <source>
        <dbReference type="Proteomes" id="UP000215465"/>
    </source>
</evidence>
<dbReference type="GO" id="GO:0090729">
    <property type="term" value="F:toxin activity"/>
    <property type="evidence" value="ECO:0007669"/>
    <property type="project" value="UniProtKB-KW"/>
</dbReference>
<keyword evidence="4" id="KW-0843">Virulence</keyword>
<dbReference type="KEGG" id="ecor:SAMEA4412678_1643"/>
<reference evidence="7 8" key="1">
    <citation type="submission" date="2017-06" db="EMBL/GenBank/DDBJ databases">
        <authorList>
            <consortium name="Pathogen Informatics"/>
        </authorList>
    </citation>
    <scope>NUCLEOTIDE SEQUENCE [LARGE SCALE GENOMIC DNA]</scope>
    <source>
        <strain evidence="7 8">NCTC10596</strain>
    </source>
</reference>
<name>A0A8B4GGF0_EIKCO</name>
<proteinExistence type="predicted"/>
<dbReference type="EMBL" id="LT906482">
    <property type="protein sequence ID" value="SNW09808.1"/>
    <property type="molecule type" value="Genomic_DNA"/>
</dbReference>
<keyword evidence="3" id="KW-1266">Target cell cytoplasm</keyword>
<feature type="region of interest" description="Disordered" evidence="5">
    <location>
        <begin position="296"/>
        <end position="324"/>
    </location>
</feature>
<dbReference type="Pfam" id="PF04829">
    <property type="entry name" value="PT-VENN"/>
    <property type="match status" value="1"/>
</dbReference>
<dbReference type="InterPro" id="IPR006914">
    <property type="entry name" value="VENN_dom"/>
</dbReference>
<evidence type="ECO:0000256" key="2">
    <source>
        <dbReference type="ARBA" id="ARBA00022656"/>
    </source>
</evidence>
<comment type="subcellular location">
    <subcellularLocation>
        <location evidence="1">Target cell</location>
        <location evidence="1">Target cell cytoplasm</location>
    </subcellularLocation>
</comment>